<dbReference type="Pfam" id="PF00067">
    <property type="entry name" value="p450"/>
    <property type="match status" value="2"/>
</dbReference>
<comment type="pathway">
    <text evidence="20">Steroid hormone biosynthesis.</text>
</comment>
<dbReference type="InterPro" id="IPR036396">
    <property type="entry name" value="Cyt_P450_sf"/>
</dbReference>
<dbReference type="EC" id="1.14.14.19" evidence="7"/>
<comment type="catalytic activity">
    <reaction evidence="32">
        <text>16alpha,17alpha-dihydroxyprogesterone + reduced [NADPH--hemoprotein reductase] + O2 = 6beta,16alpha,17alpha-trihydroxyprogesterone + oxidized [NADPH--hemoprotein reductase] + H2O + H(+)</text>
        <dbReference type="Rhea" id="RHEA:53220"/>
        <dbReference type="Rhea" id="RHEA-COMP:11964"/>
        <dbReference type="Rhea" id="RHEA-COMP:11965"/>
        <dbReference type="ChEBI" id="CHEBI:763"/>
        <dbReference type="ChEBI" id="CHEBI:15377"/>
        <dbReference type="ChEBI" id="CHEBI:15378"/>
        <dbReference type="ChEBI" id="CHEBI:15379"/>
        <dbReference type="ChEBI" id="CHEBI:57618"/>
        <dbReference type="ChEBI" id="CHEBI:58210"/>
        <dbReference type="ChEBI" id="CHEBI:137046"/>
    </reaction>
    <physiologicalReaction direction="left-to-right" evidence="32">
        <dbReference type="Rhea" id="RHEA:53221"/>
    </physiologicalReaction>
</comment>
<dbReference type="ExpressionAtlas" id="A0A5F5PXT1">
    <property type="expression patterns" value="baseline"/>
</dbReference>
<dbReference type="GO" id="GO:0005789">
    <property type="term" value="C:endoplasmic reticulum membrane"/>
    <property type="evidence" value="ECO:0007669"/>
    <property type="project" value="UniProtKB-SubCell"/>
</dbReference>
<evidence type="ECO:0000256" key="11">
    <source>
        <dbReference type="ARBA" id="ARBA00022824"/>
    </source>
</evidence>
<evidence type="ECO:0000256" key="17">
    <source>
        <dbReference type="ARBA" id="ARBA00023136"/>
    </source>
</evidence>
<comment type="similarity">
    <text evidence="5 38">Belongs to the cytochrome P450 family.</text>
</comment>
<evidence type="ECO:0000313" key="41">
    <source>
        <dbReference type="Proteomes" id="UP000002281"/>
    </source>
</evidence>
<evidence type="ECO:0000256" key="33">
    <source>
        <dbReference type="ARBA" id="ARBA00048534"/>
    </source>
</evidence>
<keyword evidence="41" id="KW-1185">Reference proteome</keyword>
<feature type="chain" id="PRO_5023885859" description="Steroid 17-alpha-hydroxylase/17,20 lyase" evidence="39">
    <location>
        <begin position="19"/>
        <end position="407"/>
    </location>
</feature>
<evidence type="ECO:0000256" key="1">
    <source>
        <dbReference type="ARBA" id="ARBA00001971"/>
    </source>
</evidence>
<keyword evidence="17" id="KW-0472">Membrane</keyword>
<dbReference type="PANTHER" id="PTHR24289">
    <property type="entry name" value="STEROID 17-ALPHA-HYDROXYLASE/17,20 LYASE"/>
    <property type="match status" value="1"/>
</dbReference>
<evidence type="ECO:0000256" key="21">
    <source>
        <dbReference type="ARBA" id="ARBA00030382"/>
    </source>
</evidence>
<dbReference type="SUPFAM" id="SSF48264">
    <property type="entry name" value="Cytochrome P450"/>
    <property type="match status" value="1"/>
</dbReference>
<comment type="catalytic activity">
    <reaction evidence="30">
        <text>progesterone + reduced [NADPH--hemoprotein reductase] + O2 = 17alpha-hydroxyprogesterone + oxidized [NADPH--hemoprotein reductase] + H2O + H(+)</text>
        <dbReference type="Rhea" id="RHEA:46308"/>
        <dbReference type="Rhea" id="RHEA-COMP:11964"/>
        <dbReference type="Rhea" id="RHEA-COMP:11965"/>
        <dbReference type="ChEBI" id="CHEBI:15377"/>
        <dbReference type="ChEBI" id="CHEBI:15378"/>
        <dbReference type="ChEBI" id="CHEBI:15379"/>
        <dbReference type="ChEBI" id="CHEBI:17026"/>
        <dbReference type="ChEBI" id="CHEBI:17252"/>
        <dbReference type="ChEBI" id="CHEBI:57618"/>
        <dbReference type="ChEBI" id="CHEBI:58210"/>
        <dbReference type="EC" id="1.14.14.19"/>
    </reaction>
    <physiologicalReaction direction="left-to-right" evidence="30">
        <dbReference type="Rhea" id="RHEA:46309"/>
    </physiologicalReaction>
</comment>
<comment type="catalytic activity">
    <reaction evidence="33">
        <text>a C21-steroid + reduced [NADPH--hemoprotein reductase] + O2 = a 17alpha-hydroxy-C21-steroid + oxidized [NADPH--hemoprotein reductase] + H2O + H(+)</text>
        <dbReference type="Rhea" id="RHEA:65760"/>
        <dbReference type="Rhea" id="RHEA-COMP:11964"/>
        <dbReference type="Rhea" id="RHEA-COMP:11965"/>
        <dbReference type="ChEBI" id="CHEBI:15377"/>
        <dbReference type="ChEBI" id="CHEBI:15378"/>
        <dbReference type="ChEBI" id="CHEBI:15379"/>
        <dbReference type="ChEBI" id="CHEBI:57618"/>
        <dbReference type="ChEBI" id="CHEBI:58210"/>
        <dbReference type="ChEBI" id="CHEBI:61313"/>
        <dbReference type="ChEBI" id="CHEBI:138141"/>
        <dbReference type="EC" id="1.14.14.19"/>
    </reaction>
    <physiologicalReaction direction="left-to-right" evidence="33">
        <dbReference type="Rhea" id="RHEA:65761"/>
    </physiologicalReaction>
</comment>
<dbReference type="GO" id="GO:0020037">
    <property type="term" value="F:heme binding"/>
    <property type="evidence" value="ECO:0007669"/>
    <property type="project" value="InterPro"/>
</dbReference>
<keyword evidence="13 38" id="KW-0560">Oxidoreductase</keyword>
<dbReference type="InterPro" id="IPR017972">
    <property type="entry name" value="Cyt_P450_CS"/>
</dbReference>
<keyword evidence="15 38" id="KW-0503">Monooxygenase</keyword>
<evidence type="ECO:0000256" key="36">
    <source>
        <dbReference type="ARBA" id="ARBA00049423"/>
    </source>
</evidence>
<keyword evidence="12" id="KW-0492">Microsome</keyword>
<organism evidence="40 41">
    <name type="scientific">Equus caballus</name>
    <name type="common">Horse</name>
    <dbReference type="NCBI Taxonomy" id="9796"/>
    <lineage>
        <taxon>Eukaryota</taxon>
        <taxon>Metazoa</taxon>
        <taxon>Chordata</taxon>
        <taxon>Craniata</taxon>
        <taxon>Vertebrata</taxon>
        <taxon>Euteleostomi</taxon>
        <taxon>Mammalia</taxon>
        <taxon>Eutheria</taxon>
        <taxon>Laurasiatheria</taxon>
        <taxon>Perissodactyla</taxon>
        <taxon>Equidae</taxon>
        <taxon>Equus</taxon>
    </lineage>
</organism>
<keyword evidence="39" id="KW-0732">Signal</keyword>
<reference evidence="40 41" key="1">
    <citation type="journal article" date="2009" name="Science">
        <title>Genome sequence, comparative analysis, and population genetics of the domestic horse.</title>
        <authorList>
            <consortium name="Broad Institute Genome Sequencing Platform"/>
            <consortium name="Broad Institute Whole Genome Assembly Team"/>
            <person name="Wade C.M."/>
            <person name="Giulotto E."/>
            <person name="Sigurdsson S."/>
            <person name="Zoli M."/>
            <person name="Gnerre S."/>
            <person name="Imsland F."/>
            <person name="Lear T.L."/>
            <person name="Adelson D.L."/>
            <person name="Bailey E."/>
            <person name="Bellone R.R."/>
            <person name="Bloecker H."/>
            <person name="Distl O."/>
            <person name="Edgar R.C."/>
            <person name="Garber M."/>
            <person name="Leeb T."/>
            <person name="Mauceli E."/>
            <person name="MacLeod J.N."/>
            <person name="Penedo M.C.T."/>
            <person name="Raison J.M."/>
            <person name="Sharpe T."/>
            <person name="Vogel J."/>
            <person name="Andersson L."/>
            <person name="Antczak D.F."/>
            <person name="Biagi T."/>
            <person name="Binns M.M."/>
            <person name="Chowdhary B.P."/>
            <person name="Coleman S.J."/>
            <person name="Della Valle G."/>
            <person name="Fryc S."/>
            <person name="Guerin G."/>
            <person name="Hasegawa T."/>
            <person name="Hill E.W."/>
            <person name="Jurka J."/>
            <person name="Kiialainen A."/>
            <person name="Lindgren G."/>
            <person name="Liu J."/>
            <person name="Magnani E."/>
            <person name="Mickelson J.R."/>
            <person name="Murray J."/>
            <person name="Nergadze S.G."/>
            <person name="Onofrio R."/>
            <person name="Pedroni S."/>
            <person name="Piras M.F."/>
            <person name="Raudsepp T."/>
            <person name="Rocchi M."/>
            <person name="Roeed K.H."/>
            <person name="Ryder O.A."/>
            <person name="Searle S."/>
            <person name="Skow L."/>
            <person name="Swinburne J.E."/>
            <person name="Syvaenen A.C."/>
            <person name="Tozaki T."/>
            <person name="Valberg S.J."/>
            <person name="Vaudin M."/>
            <person name="White J.R."/>
            <person name="Zody M.C."/>
            <person name="Lander E.S."/>
            <person name="Lindblad-Toh K."/>
        </authorList>
    </citation>
    <scope>NUCLEOTIDE SEQUENCE [LARGE SCALE GENOMIC DNA]</scope>
    <source>
        <strain evidence="40 41">Thoroughbred</strain>
    </source>
</reference>
<dbReference type="GO" id="GO:0005506">
    <property type="term" value="F:iron ion binding"/>
    <property type="evidence" value="ECO:0007669"/>
    <property type="project" value="InterPro"/>
</dbReference>
<evidence type="ECO:0000256" key="19">
    <source>
        <dbReference type="ARBA" id="ARBA00023250"/>
    </source>
</evidence>
<comment type="catalytic activity">
    <reaction evidence="31">
        <text>androst-4-ene-3,17-dione + reduced [NADPH--hemoprotein reductase] + O2 = 16alpha-hydroxyandrost-4-ene-3,17-dione + oxidized [NADPH--hemoprotein reductase] + H2O + H(+)</text>
        <dbReference type="Rhea" id="RHEA:53228"/>
        <dbReference type="Rhea" id="RHEA-COMP:11964"/>
        <dbReference type="Rhea" id="RHEA-COMP:11965"/>
        <dbReference type="ChEBI" id="CHEBI:15377"/>
        <dbReference type="ChEBI" id="CHEBI:15378"/>
        <dbReference type="ChEBI" id="CHEBI:15379"/>
        <dbReference type="ChEBI" id="CHEBI:16422"/>
        <dbReference type="ChEBI" id="CHEBI:27582"/>
        <dbReference type="ChEBI" id="CHEBI:57618"/>
        <dbReference type="ChEBI" id="CHEBI:58210"/>
    </reaction>
    <physiologicalReaction direction="left-to-right" evidence="31">
        <dbReference type="Rhea" id="RHEA:53229"/>
    </physiologicalReaction>
</comment>
<evidence type="ECO:0000256" key="18">
    <source>
        <dbReference type="ARBA" id="ARBA00023239"/>
    </source>
</evidence>
<dbReference type="InterPro" id="IPR002401">
    <property type="entry name" value="Cyt_P450_E_grp-I"/>
</dbReference>
<evidence type="ECO:0000256" key="15">
    <source>
        <dbReference type="ARBA" id="ARBA00023033"/>
    </source>
</evidence>
<keyword evidence="19" id="KW-0755">Steroidogenesis</keyword>
<evidence type="ECO:0000256" key="31">
    <source>
        <dbReference type="ARBA" id="ARBA00048172"/>
    </source>
</evidence>
<evidence type="ECO:0000256" key="4">
    <source>
        <dbReference type="ARBA" id="ARBA00004972"/>
    </source>
</evidence>
<evidence type="ECO:0000256" key="22">
    <source>
        <dbReference type="ARBA" id="ARBA00032037"/>
    </source>
</evidence>
<comment type="pathway">
    <text evidence="4">Hormone biosynthesis.</text>
</comment>
<evidence type="ECO:0000256" key="10">
    <source>
        <dbReference type="ARBA" id="ARBA00022723"/>
    </source>
</evidence>
<dbReference type="VGNC" id="VGNC:50389">
    <property type="gene designation" value="CYP17A1"/>
</dbReference>
<evidence type="ECO:0000256" key="30">
    <source>
        <dbReference type="ARBA" id="ARBA00047982"/>
    </source>
</evidence>
<keyword evidence="18" id="KW-0456">Lyase</keyword>
<dbReference type="AlphaFoldDB" id="A0A5F5PXT1"/>
<evidence type="ECO:0000256" key="38">
    <source>
        <dbReference type="RuleBase" id="RU000461"/>
    </source>
</evidence>
<evidence type="ECO:0000256" key="8">
    <source>
        <dbReference type="ARBA" id="ARBA00014119"/>
    </source>
</evidence>
<keyword evidence="11" id="KW-0256">Endoplasmic reticulum</keyword>
<evidence type="ECO:0000256" key="2">
    <source>
        <dbReference type="ARBA" id="ARBA00004524"/>
    </source>
</evidence>
<evidence type="ECO:0000256" key="25">
    <source>
        <dbReference type="ARBA" id="ARBA00043954"/>
    </source>
</evidence>
<evidence type="ECO:0000256" key="32">
    <source>
        <dbReference type="ARBA" id="ARBA00048442"/>
    </source>
</evidence>
<dbReference type="GO" id="GO:0004508">
    <property type="term" value="F:steroid 17-alpha-monooxygenase activity"/>
    <property type="evidence" value="ECO:0007669"/>
    <property type="project" value="UniProtKB-EC"/>
</dbReference>
<reference evidence="40" key="3">
    <citation type="submission" date="2025-09" db="UniProtKB">
        <authorList>
            <consortium name="Ensembl"/>
        </authorList>
    </citation>
    <scope>IDENTIFICATION</scope>
    <source>
        <strain evidence="40">Thoroughbred</strain>
    </source>
</reference>
<evidence type="ECO:0000256" key="35">
    <source>
        <dbReference type="ARBA" id="ARBA00049083"/>
    </source>
</evidence>
<evidence type="ECO:0000256" key="27">
    <source>
        <dbReference type="ARBA" id="ARBA00047425"/>
    </source>
</evidence>
<evidence type="ECO:0000256" key="14">
    <source>
        <dbReference type="ARBA" id="ARBA00023004"/>
    </source>
</evidence>
<dbReference type="Ensembl" id="ENSECAT00000067378.1">
    <property type="protein sequence ID" value="ENSECAP00000052571.1"/>
    <property type="gene ID" value="ENSECAG00000010022.4"/>
</dbReference>
<comment type="catalytic activity">
    <reaction evidence="36">
        <text>16alpha,17alpha-dihydroxypregnenolone + reduced [NADPH--hemoprotein reductase] + O2 = 3beta,16alpha-dihydroxy-androst-5-en-17-one + acetate + oxidized [NADPH--hemoprotein reductase] + H2O + 2 H(+)</text>
        <dbReference type="Rhea" id="RHEA:53224"/>
        <dbReference type="Rhea" id="RHEA-COMP:11964"/>
        <dbReference type="Rhea" id="RHEA-COMP:11965"/>
        <dbReference type="ChEBI" id="CHEBI:15377"/>
        <dbReference type="ChEBI" id="CHEBI:15378"/>
        <dbReference type="ChEBI" id="CHEBI:15379"/>
        <dbReference type="ChEBI" id="CHEBI:27771"/>
        <dbReference type="ChEBI" id="CHEBI:30089"/>
        <dbReference type="ChEBI" id="CHEBI:57618"/>
        <dbReference type="ChEBI" id="CHEBI:58210"/>
        <dbReference type="ChEBI" id="CHEBI:137049"/>
    </reaction>
    <physiologicalReaction direction="left-to-right" evidence="36">
        <dbReference type="Rhea" id="RHEA:53225"/>
    </physiologicalReaction>
</comment>
<keyword evidence="14 37" id="KW-0408">Iron</keyword>
<dbReference type="GO" id="GO:0006694">
    <property type="term" value="P:steroid biosynthetic process"/>
    <property type="evidence" value="ECO:0007669"/>
    <property type="project" value="UniProtKB-KW"/>
</dbReference>
<evidence type="ECO:0000256" key="7">
    <source>
        <dbReference type="ARBA" id="ARBA00012359"/>
    </source>
</evidence>
<evidence type="ECO:0000256" key="20">
    <source>
        <dbReference type="ARBA" id="ARBA00025710"/>
    </source>
</evidence>
<evidence type="ECO:0000256" key="16">
    <source>
        <dbReference type="ARBA" id="ARBA00023098"/>
    </source>
</evidence>
<evidence type="ECO:0000256" key="34">
    <source>
        <dbReference type="ARBA" id="ARBA00048888"/>
    </source>
</evidence>
<dbReference type="PROSITE" id="PS00086">
    <property type="entry name" value="CYTOCHROME_P450"/>
    <property type="match status" value="1"/>
</dbReference>
<evidence type="ECO:0000256" key="37">
    <source>
        <dbReference type="PIRSR" id="PIRSR602401-1"/>
    </source>
</evidence>
<comment type="catalytic activity">
    <reaction evidence="34">
        <text>pregnenolone + reduced [NADPH--hemoprotein reductase] + O2 = 17alpha-hydroxypregnenolone + oxidized [NADPH--hemoprotein reductase] + H2O + H(+)</text>
        <dbReference type="Rhea" id="RHEA:50236"/>
        <dbReference type="Rhea" id="RHEA-COMP:11964"/>
        <dbReference type="Rhea" id="RHEA-COMP:11965"/>
        <dbReference type="ChEBI" id="CHEBI:15377"/>
        <dbReference type="ChEBI" id="CHEBI:15378"/>
        <dbReference type="ChEBI" id="CHEBI:15379"/>
        <dbReference type="ChEBI" id="CHEBI:16581"/>
        <dbReference type="ChEBI" id="CHEBI:28750"/>
        <dbReference type="ChEBI" id="CHEBI:57618"/>
        <dbReference type="ChEBI" id="CHEBI:58210"/>
        <dbReference type="EC" id="1.14.14.19"/>
    </reaction>
    <physiologicalReaction direction="left-to-right" evidence="34">
        <dbReference type="Rhea" id="RHEA:50237"/>
    </physiologicalReaction>
</comment>
<evidence type="ECO:0000256" key="29">
    <source>
        <dbReference type="ARBA" id="ARBA00047815"/>
    </source>
</evidence>
<evidence type="ECO:0000256" key="6">
    <source>
        <dbReference type="ARBA" id="ARBA00012354"/>
    </source>
</evidence>
<name>A0A5F5PXT1_HORSE</name>
<comment type="catalytic activity">
    <reaction evidence="29">
        <text>17alpha-hydroxyprogesterone + reduced [NADPH--hemoprotein reductase] + O2 = androst-4-ene-3,17-dione + acetate + oxidized [NADPH--hemoprotein reductase] + H2O + 2 H(+)</text>
        <dbReference type="Rhea" id="RHEA:14753"/>
        <dbReference type="Rhea" id="RHEA-COMP:11964"/>
        <dbReference type="Rhea" id="RHEA-COMP:11965"/>
        <dbReference type="ChEBI" id="CHEBI:15377"/>
        <dbReference type="ChEBI" id="CHEBI:15378"/>
        <dbReference type="ChEBI" id="CHEBI:15379"/>
        <dbReference type="ChEBI" id="CHEBI:16422"/>
        <dbReference type="ChEBI" id="CHEBI:17252"/>
        <dbReference type="ChEBI" id="CHEBI:30089"/>
        <dbReference type="ChEBI" id="CHEBI:57618"/>
        <dbReference type="ChEBI" id="CHEBI:58210"/>
        <dbReference type="EC" id="1.14.14.32"/>
    </reaction>
    <physiologicalReaction direction="left-to-right" evidence="29">
        <dbReference type="Rhea" id="RHEA:14754"/>
    </physiologicalReaction>
</comment>
<evidence type="ECO:0000256" key="9">
    <source>
        <dbReference type="ARBA" id="ARBA00022617"/>
    </source>
</evidence>
<reference evidence="40" key="2">
    <citation type="submission" date="2025-08" db="UniProtKB">
        <authorList>
            <consortium name="Ensembl"/>
        </authorList>
    </citation>
    <scope>IDENTIFICATION</scope>
    <source>
        <strain evidence="40">Thoroughbred</strain>
    </source>
</reference>
<comment type="catalytic activity">
    <reaction evidence="28">
        <text>17alpha-hydroxyprogesterone + reduced [NADPH--hemoprotein reductase] + O2 = 16alpha,17alpha-dihydroxyprogesterone + oxidized [NADPH--hemoprotein reductase] + H2O + H(+)</text>
        <dbReference type="Rhea" id="RHEA:53216"/>
        <dbReference type="Rhea" id="RHEA-COMP:11964"/>
        <dbReference type="Rhea" id="RHEA-COMP:11965"/>
        <dbReference type="ChEBI" id="CHEBI:763"/>
        <dbReference type="ChEBI" id="CHEBI:15377"/>
        <dbReference type="ChEBI" id="CHEBI:15378"/>
        <dbReference type="ChEBI" id="CHEBI:15379"/>
        <dbReference type="ChEBI" id="CHEBI:17252"/>
        <dbReference type="ChEBI" id="CHEBI:57618"/>
        <dbReference type="ChEBI" id="CHEBI:58210"/>
    </reaction>
    <physiologicalReaction direction="left-to-right" evidence="28">
        <dbReference type="Rhea" id="RHEA:53217"/>
    </physiologicalReaction>
</comment>
<dbReference type="PANTHER" id="PTHR24289:SF13">
    <property type="entry name" value="STEROID 17-ALPHA-HYDROXYLASE_17,20 LYASE"/>
    <property type="match status" value="1"/>
</dbReference>
<keyword evidence="16" id="KW-0443">Lipid metabolism</keyword>
<dbReference type="Bgee" id="ENSECAG00000010022">
    <property type="expression patterns" value="Expressed in trophoblast and 20 other cell types or tissues"/>
</dbReference>
<evidence type="ECO:0000256" key="13">
    <source>
        <dbReference type="ARBA" id="ARBA00023002"/>
    </source>
</evidence>
<dbReference type="PRINTS" id="PR00463">
    <property type="entry name" value="EP450I"/>
</dbReference>
<comment type="catalytic activity">
    <reaction evidence="35">
        <text>17alpha-hydroxypregnenolone + reduced [NADPH--hemoprotein reductase] + O2 = 3beta-hydroxyandrost-5-en-17-one + acetate + oxidized [NADPH--hemoprotein reductase] + H2O + 2 H(+)</text>
        <dbReference type="Rhea" id="RHEA:50244"/>
        <dbReference type="Rhea" id="RHEA-COMP:11964"/>
        <dbReference type="Rhea" id="RHEA-COMP:11965"/>
        <dbReference type="ChEBI" id="CHEBI:15377"/>
        <dbReference type="ChEBI" id="CHEBI:15378"/>
        <dbReference type="ChEBI" id="CHEBI:15379"/>
        <dbReference type="ChEBI" id="CHEBI:28689"/>
        <dbReference type="ChEBI" id="CHEBI:28750"/>
        <dbReference type="ChEBI" id="CHEBI:30089"/>
        <dbReference type="ChEBI" id="CHEBI:57618"/>
        <dbReference type="ChEBI" id="CHEBI:58210"/>
        <dbReference type="EC" id="1.14.14.32"/>
    </reaction>
    <physiologicalReaction direction="left-to-right" evidence="35">
        <dbReference type="Rhea" id="RHEA:50245"/>
    </physiologicalReaction>
</comment>
<dbReference type="GeneTree" id="ENSGT00940000155588"/>
<dbReference type="Proteomes" id="UP000002281">
    <property type="component" value="Chromosome 1"/>
</dbReference>
<evidence type="ECO:0000256" key="24">
    <source>
        <dbReference type="ARBA" id="ARBA00032402"/>
    </source>
</evidence>
<feature type="signal peptide" evidence="39">
    <location>
        <begin position="1"/>
        <end position="18"/>
    </location>
</feature>
<evidence type="ECO:0000256" key="3">
    <source>
        <dbReference type="ARBA" id="ARBA00004586"/>
    </source>
</evidence>
<protein>
    <recommendedName>
        <fullName evidence="8">Steroid 17-alpha-hydroxylase/17,20 lyase</fullName>
        <ecNumber evidence="7">1.14.14.19</ecNumber>
        <ecNumber evidence="6">1.14.14.32</ecNumber>
    </recommendedName>
    <alternativeName>
        <fullName evidence="24">17-alpha-hydroxyprogesterone aldolase</fullName>
    </alternativeName>
    <alternativeName>
        <fullName evidence="22">CYPXVII</fullName>
    </alternativeName>
    <alternativeName>
        <fullName evidence="21">Cytochrome P450 17A1</fullName>
    </alternativeName>
    <alternativeName>
        <fullName evidence="23">Cytochrome P450-C17</fullName>
    </alternativeName>
    <alternativeName>
        <fullName evidence="26">Steroid 17-alpha-monooxygenase</fullName>
    </alternativeName>
</protein>
<accession>A0A5F5PXT1</accession>
<proteinExistence type="inferred from homology"/>
<comment type="pathway">
    <text evidence="25">Steroid biosynthesis; glucocorticoid biosynthesis.</text>
</comment>
<dbReference type="EC" id="1.14.14.32" evidence="6"/>
<sequence length="407" mass="46047">MWELLAFLLLAIAYFFRPKVKCPGAKYPKSLPYLPLVGSLPFLPRHGHPHVNFFKLQKKYGPIYSLRMGTKTTVMVGHYQLAKEVLIKKGKEFSGRPQVATLNILSDNQKGVAFADHGAPWQLHRKLVRAAFALFKDGNQKLEKIICHETSLLCDLLATQNGQTIDLSSPLFLAVTNVICWICFNSSYMKGDPALETMQNYHKGILETLEKDNVVDIFPALKLKKKIQEEIDQNVGFSRTPTLSDRNRLLLLEATIREVLRIRPVAPMLIPHKALVDSSIGEFAVDEGTNVIINLWALHHNEKEWHQPDRFMPERFLDPTGSQLISPSLSYLPFGAGPRSCIGELLARQELFLFTAWLLQRFNLEVPDDGQLPSLEGHPTAVFLIDSFKVKINVRQAWREAQAEGST</sequence>
<evidence type="ECO:0000256" key="23">
    <source>
        <dbReference type="ARBA" id="ARBA00032167"/>
    </source>
</evidence>
<dbReference type="PRINTS" id="PR00385">
    <property type="entry name" value="P450"/>
</dbReference>
<keyword evidence="9 37" id="KW-0349">Heme</keyword>
<evidence type="ECO:0000256" key="28">
    <source>
        <dbReference type="ARBA" id="ARBA00047502"/>
    </source>
</evidence>
<gene>
    <name evidence="40 42" type="primary">CYP17A1</name>
</gene>
<dbReference type="InterPro" id="IPR001128">
    <property type="entry name" value="Cyt_P450"/>
</dbReference>
<dbReference type="Gene3D" id="1.10.630.10">
    <property type="entry name" value="Cytochrome P450"/>
    <property type="match status" value="2"/>
</dbReference>
<evidence type="ECO:0000256" key="12">
    <source>
        <dbReference type="ARBA" id="ARBA00022848"/>
    </source>
</evidence>
<evidence type="ECO:0000313" key="42">
    <source>
        <dbReference type="VGNC" id="VGNC:50389"/>
    </source>
</evidence>
<evidence type="ECO:0000313" key="40">
    <source>
        <dbReference type="Ensembl" id="ENSECAP00000052571.1"/>
    </source>
</evidence>
<evidence type="ECO:0000256" key="26">
    <source>
        <dbReference type="ARBA" id="ARBA00044223"/>
    </source>
</evidence>
<evidence type="ECO:0000256" key="39">
    <source>
        <dbReference type="SAM" id="SignalP"/>
    </source>
</evidence>
<dbReference type="GO" id="GO:0016829">
    <property type="term" value="F:lyase activity"/>
    <property type="evidence" value="ECO:0007669"/>
    <property type="project" value="UniProtKB-KW"/>
</dbReference>
<feature type="binding site" description="axial binding residue" evidence="37">
    <location>
        <position position="341"/>
    </location>
    <ligand>
        <name>heme</name>
        <dbReference type="ChEBI" id="CHEBI:30413"/>
    </ligand>
    <ligandPart>
        <name>Fe</name>
        <dbReference type="ChEBI" id="CHEBI:18248"/>
    </ligandPart>
</feature>
<evidence type="ECO:0000256" key="5">
    <source>
        <dbReference type="ARBA" id="ARBA00010617"/>
    </source>
</evidence>
<comment type="cofactor">
    <cofactor evidence="1 37">
        <name>heme</name>
        <dbReference type="ChEBI" id="CHEBI:30413"/>
    </cofactor>
</comment>
<keyword evidence="10 37" id="KW-0479">Metal-binding</keyword>
<comment type="subcellular location">
    <subcellularLocation>
        <location evidence="3">Endoplasmic reticulum membrane</location>
    </subcellularLocation>
    <subcellularLocation>
        <location evidence="2">Microsome membrane</location>
    </subcellularLocation>
</comment>
<comment type="catalytic activity">
    <reaction evidence="27">
        <text>3beta-hydroxyandrost-5-en-17-one + reduced [NADPH--hemoprotein reductase] + O2 = 3beta,16alpha-dihydroxy-androst-5-en-17-one + oxidized [NADPH--hemoprotein reductase] + H2O + H(+)</text>
        <dbReference type="Rhea" id="RHEA:47220"/>
        <dbReference type="Rhea" id="RHEA-COMP:11964"/>
        <dbReference type="Rhea" id="RHEA-COMP:11965"/>
        <dbReference type="ChEBI" id="CHEBI:15377"/>
        <dbReference type="ChEBI" id="CHEBI:15378"/>
        <dbReference type="ChEBI" id="CHEBI:15379"/>
        <dbReference type="ChEBI" id="CHEBI:27771"/>
        <dbReference type="ChEBI" id="CHEBI:28689"/>
        <dbReference type="ChEBI" id="CHEBI:57618"/>
        <dbReference type="ChEBI" id="CHEBI:58210"/>
    </reaction>
    <physiologicalReaction direction="left-to-right" evidence="27">
        <dbReference type="Rhea" id="RHEA:47221"/>
    </physiologicalReaction>
</comment>